<name>A0A1Y1WGE4_9FUNG</name>
<dbReference type="Proteomes" id="UP000193922">
    <property type="component" value="Unassembled WGS sequence"/>
</dbReference>
<organism evidence="2 3">
    <name type="scientific">Linderina pennispora</name>
    <dbReference type="NCBI Taxonomy" id="61395"/>
    <lineage>
        <taxon>Eukaryota</taxon>
        <taxon>Fungi</taxon>
        <taxon>Fungi incertae sedis</taxon>
        <taxon>Zoopagomycota</taxon>
        <taxon>Kickxellomycotina</taxon>
        <taxon>Kickxellomycetes</taxon>
        <taxon>Kickxellales</taxon>
        <taxon>Kickxellaceae</taxon>
        <taxon>Linderina</taxon>
    </lineage>
</organism>
<keyword evidence="3" id="KW-1185">Reference proteome</keyword>
<dbReference type="AlphaFoldDB" id="A0A1Y1WGE4"/>
<dbReference type="RefSeq" id="XP_040745960.1">
    <property type="nucleotide sequence ID" value="XM_040889637.1"/>
</dbReference>
<evidence type="ECO:0000256" key="1">
    <source>
        <dbReference type="SAM" id="SignalP"/>
    </source>
</evidence>
<dbReference type="EMBL" id="MCFD01000002">
    <property type="protein sequence ID" value="ORX72620.1"/>
    <property type="molecule type" value="Genomic_DNA"/>
</dbReference>
<keyword evidence="1" id="KW-0732">Signal</keyword>
<feature type="signal peptide" evidence="1">
    <location>
        <begin position="1"/>
        <end position="18"/>
    </location>
</feature>
<feature type="chain" id="PRO_5013390705" evidence="1">
    <location>
        <begin position="19"/>
        <end position="182"/>
    </location>
</feature>
<proteinExistence type="predicted"/>
<evidence type="ECO:0000313" key="2">
    <source>
        <dbReference type="EMBL" id="ORX72620.1"/>
    </source>
</evidence>
<evidence type="ECO:0000313" key="3">
    <source>
        <dbReference type="Proteomes" id="UP000193922"/>
    </source>
</evidence>
<accession>A0A1Y1WGE4</accession>
<sequence length="182" mass="18851">MRLFSTHALLALASFATASPIHLESHHMVATTASPIPAFLSLVLRRLFPAATQVPIIASPAGDRSSVPLKQELGKVLQTFSSLLGNNSAAKIAGPQKRTNMGAIDNGTAAISEIVPLVARIISRFNSGGASASAAPSTRDFAAGPMNIAQHDLITIADNAVNKAMLPLNDTSNNTNQESASA</sequence>
<comment type="caution">
    <text evidence="2">The sequence shown here is derived from an EMBL/GenBank/DDBJ whole genome shotgun (WGS) entry which is preliminary data.</text>
</comment>
<reference evidence="2 3" key="1">
    <citation type="submission" date="2016-07" db="EMBL/GenBank/DDBJ databases">
        <title>Pervasive Adenine N6-methylation of Active Genes in Fungi.</title>
        <authorList>
            <consortium name="DOE Joint Genome Institute"/>
            <person name="Mondo S.J."/>
            <person name="Dannebaum R.O."/>
            <person name="Kuo R.C."/>
            <person name="Labutti K."/>
            <person name="Haridas S."/>
            <person name="Kuo A."/>
            <person name="Salamov A."/>
            <person name="Ahrendt S.R."/>
            <person name="Lipzen A."/>
            <person name="Sullivan W."/>
            <person name="Andreopoulos W.B."/>
            <person name="Clum A."/>
            <person name="Lindquist E."/>
            <person name="Daum C."/>
            <person name="Ramamoorthy G.K."/>
            <person name="Gryganskyi A."/>
            <person name="Culley D."/>
            <person name="Magnuson J.K."/>
            <person name="James T.Y."/>
            <person name="O'Malley M.A."/>
            <person name="Stajich J.E."/>
            <person name="Spatafora J.W."/>
            <person name="Visel A."/>
            <person name="Grigoriev I.V."/>
        </authorList>
    </citation>
    <scope>NUCLEOTIDE SEQUENCE [LARGE SCALE GENOMIC DNA]</scope>
    <source>
        <strain evidence="2 3">ATCC 12442</strain>
    </source>
</reference>
<protein>
    <submittedName>
        <fullName evidence="2">Uncharacterized protein</fullName>
    </submittedName>
</protein>
<gene>
    <name evidence="2" type="ORF">DL89DRAFT_281356</name>
</gene>
<dbReference type="GeneID" id="63806285"/>